<keyword evidence="2" id="KW-1185">Reference proteome</keyword>
<reference evidence="1 2" key="1">
    <citation type="submission" date="2022-07" db="EMBL/GenBank/DDBJ databases">
        <title>Novel species in genus cellulomonas.</title>
        <authorList>
            <person name="Ye L."/>
        </authorList>
    </citation>
    <scope>NUCLEOTIDE SEQUENCE [LARGE SCALE GENOMIC DNA]</scope>
    <source>
        <strain evidence="2">zg-B89</strain>
    </source>
</reference>
<gene>
    <name evidence="1" type="ORF">NP048_04100</name>
</gene>
<proteinExistence type="predicted"/>
<dbReference type="EMBL" id="CP101987">
    <property type="protein sequence ID" value="UUI72649.1"/>
    <property type="molecule type" value="Genomic_DNA"/>
</dbReference>
<organism evidence="1 2">
    <name type="scientific">Cellulomonas xiejunii</name>
    <dbReference type="NCBI Taxonomy" id="2968083"/>
    <lineage>
        <taxon>Bacteria</taxon>
        <taxon>Bacillati</taxon>
        <taxon>Actinomycetota</taxon>
        <taxon>Actinomycetes</taxon>
        <taxon>Micrococcales</taxon>
        <taxon>Cellulomonadaceae</taxon>
        <taxon>Cellulomonas</taxon>
    </lineage>
</organism>
<sequence length="174" mass="20024">MKVRYADYWDGAIAADEVTWITEAEARRSYEEGKAFSAVGSSVARKESPLQRWTFTVGASGDVRVAFFDRHGTRRRTIDYRSVDGKLWRHAMIDLEYPDAERSYHRSRAVRRREARFEPDGHVRVEITDRTQEPTTKDVFTSDDLVVASFWMARPAFGRWEDLTDPEFGAAPAA</sequence>
<protein>
    <submittedName>
        <fullName evidence="1">Uncharacterized protein</fullName>
    </submittedName>
</protein>
<evidence type="ECO:0000313" key="1">
    <source>
        <dbReference type="EMBL" id="UUI72649.1"/>
    </source>
</evidence>
<accession>A0ABY5KQ81</accession>
<name>A0ABY5KQ81_9CELL</name>
<dbReference type="RefSeq" id="WP_227578209.1">
    <property type="nucleotide sequence ID" value="NZ_CP101987.1"/>
</dbReference>
<dbReference type="Proteomes" id="UP001316384">
    <property type="component" value="Chromosome"/>
</dbReference>
<evidence type="ECO:0000313" key="2">
    <source>
        <dbReference type="Proteomes" id="UP001316384"/>
    </source>
</evidence>